<evidence type="ECO:0000256" key="2">
    <source>
        <dbReference type="ARBA" id="ARBA00023065"/>
    </source>
</evidence>
<keyword evidence="4" id="KW-0732">Signal</keyword>
<keyword evidence="1" id="KW-0813">Transport</keyword>
<protein>
    <submittedName>
        <fullName evidence="5">Uncharacterized protein</fullName>
    </submittedName>
</protein>
<evidence type="ECO:0000256" key="4">
    <source>
        <dbReference type="SAM" id="SignalP"/>
    </source>
</evidence>
<dbReference type="EMBL" id="JAHRIN010010680">
    <property type="protein sequence ID" value="MEQ2195296.1"/>
    <property type="molecule type" value="Genomic_DNA"/>
</dbReference>
<evidence type="ECO:0000313" key="5">
    <source>
        <dbReference type="EMBL" id="MEQ2195296.1"/>
    </source>
</evidence>
<evidence type="ECO:0000256" key="1">
    <source>
        <dbReference type="ARBA" id="ARBA00022448"/>
    </source>
</evidence>
<name>A0ABV0QHK7_9TELE</name>
<keyword evidence="2" id="KW-0406">Ion transport</keyword>
<dbReference type="PANTHER" id="PTHR10117:SF25">
    <property type="entry name" value="SHORT TRANSIENT RECEPTOR POTENTIAL CHANNEL 4"/>
    <property type="match status" value="1"/>
</dbReference>
<evidence type="ECO:0000313" key="6">
    <source>
        <dbReference type="Proteomes" id="UP001434883"/>
    </source>
</evidence>
<gene>
    <name evidence="5" type="ORF">XENOCAPTIV_010408</name>
</gene>
<reference evidence="5 6" key="1">
    <citation type="submission" date="2021-06" db="EMBL/GenBank/DDBJ databases">
        <authorList>
            <person name="Palmer J.M."/>
        </authorList>
    </citation>
    <scope>NUCLEOTIDE SEQUENCE [LARGE SCALE GENOMIC DNA]</scope>
    <source>
        <strain evidence="5 6">XC_2019</strain>
        <tissue evidence="5">Muscle</tissue>
    </source>
</reference>
<feature type="signal peptide" evidence="4">
    <location>
        <begin position="1"/>
        <end position="33"/>
    </location>
</feature>
<feature type="non-terminal residue" evidence="5">
    <location>
        <position position="1"/>
    </location>
</feature>
<keyword evidence="6" id="KW-1185">Reference proteome</keyword>
<feature type="chain" id="PRO_5046356665" evidence="4">
    <location>
        <begin position="34"/>
        <end position="121"/>
    </location>
</feature>
<dbReference type="PRINTS" id="PR01097">
    <property type="entry name" value="TRNSRECEPTRP"/>
</dbReference>
<evidence type="ECO:0000256" key="3">
    <source>
        <dbReference type="ARBA" id="ARBA00023303"/>
    </source>
</evidence>
<dbReference type="InterPro" id="IPR002153">
    <property type="entry name" value="TRPC_channel"/>
</dbReference>
<accession>A0ABV0QHK7</accession>
<keyword evidence="3" id="KW-0407">Ion channel</keyword>
<proteinExistence type="predicted"/>
<sequence>NSHLGPLQISLGRMLLDILKFLFIYCLVNSTNASSITDHADIEWKFARTKLWMSYFEEGATVPSPFNIIPSPKTFWYLICWIKRQVCKRTQSKRTESLGTLGVSWFTGQNNTLFIFIVICC</sequence>
<dbReference type="Proteomes" id="UP001434883">
    <property type="component" value="Unassembled WGS sequence"/>
</dbReference>
<comment type="caution">
    <text evidence="5">The sequence shown here is derived from an EMBL/GenBank/DDBJ whole genome shotgun (WGS) entry which is preliminary data.</text>
</comment>
<dbReference type="PANTHER" id="PTHR10117">
    <property type="entry name" value="TRANSIENT RECEPTOR POTENTIAL CHANNEL"/>
    <property type="match status" value="1"/>
</dbReference>
<organism evidence="5 6">
    <name type="scientific">Xenoophorus captivus</name>
    <dbReference type="NCBI Taxonomy" id="1517983"/>
    <lineage>
        <taxon>Eukaryota</taxon>
        <taxon>Metazoa</taxon>
        <taxon>Chordata</taxon>
        <taxon>Craniata</taxon>
        <taxon>Vertebrata</taxon>
        <taxon>Euteleostomi</taxon>
        <taxon>Actinopterygii</taxon>
        <taxon>Neopterygii</taxon>
        <taxon>Teleostei</taxon>
        <taxon>Neoteleostei</taxon>
        <taxon>Acanthomorphata</taxon>
        <taxon>Ovalentaria</taxon>
        <taxon>Atherinomorphae</taxon>
        <taxon>Cyprinodontiformes</taxon>
        <taxon>Goodeidae</taxon>
        <taxon>Xenoophorus</taxon>
    </lineage>
</organism>